<sequence length="52" mass="5784">MAMNYTHQLSVAVGYKDAVERTRVTQKGGSETFVSNPPSAVVWSEAYFSTER</sequence>
<proteinExistence type="predicted"/>
<dbReference type="Proteomes" id="UP001180715">
    <property type="component" value="Unassembled WGS sequence"/>
</dbReference>
<evidence type="ECO:0000313" key="2">
    <source>
        <dbReference type="Proteomes" id="UP001180715"/>
    </source>
</evidence>
<dbReference type="EMBL" id="JAVDXX010000001">
    <property type="protein sequence ID" value="MDR7293479.1"/>
    <property type="molecule type" value="Genomic_DNA"/>
</dbReference>
<keyword evidence="2" id="KW-1185">Reference proteome</keyword>
<reference evidence="1" key="1">
    <citation type="submission" date="2023-07" db="EMBL/GenBank/DDBJ databases">
        <title>Sequencing the genomes of 1000 actinobacteria strains.</title>
        <authorList>
            <person name="Klenk H.-P."/>
        </authorList>
    </citation>
    <scope>NUCLEOTIDE SEQUENCE</scope>
    <source>
        <strain evidence="1">DSM 13068</strain>
    </source>
</reference>
<evidence type="ECO:0000313" key="1">
    <source>
        <dbReference type="EMBL" id="MDR7293479.1"/>
    </source>
</evidence>
<name>A0ABU1YYN9_9MICC</name>
<protein>
    <submittedName>
        <fullName evidence="1">Uncharacterized protein</fullName>
    </submittedName>
</protein>
<gene>
    <name evidence="1" type="ORF">J2S67_000747</name>
</gene>
<organism evidence="1 2">
    <name type="scientific">Pseudoglutamicibacter albus</name>
    <dbReference type="NCBI Taxonomy" id="98671"/>
    <lineage>
        <taxon>Bacteria</taxon>
        <taxon>Bacillati</taxon>
        <taxon>Actinomycetota</taxon>
        <taxon>Actinomycetes</taxon>
        <taxon>Micrococcales</taxon>
        <taxon>Micrococcaceae</taxon>
        <taxon>Pseudoglutamicibacter</taxon>
    </lineage>
</organism>
<comment type="caution">
    <text evidence="1">The sequence shown here is derived from an EMBL/GenBank/DDBJ whole genome shotgun (WGS) entry which is preliminary data.</text>
</comment>
<accession>A0ABU1YYN9</accession>